<dbReference type="EMBL" id="AP025028">
    <property type="protein sequence ID" value="BDA80168.1"/>
    <property type="molecule type" value="Genomic_DNA"/>
</dbReference>
<dbReference type="RefSeq" id="WP_109020928.1">
    <property type="nucleotide sequence ID" value="NZ_AP025028.1"/>
</dbReference>
<accession>A0ABN6KG62</accession>
<proteinExistence type="predicted"/>
<evidence type="ECO:0000313" key="2">
    <source>
        <dbReference type="EMBL" id="BDA80168.1"/>
    </source>
</evidence>
<organism evidence="2 3">
    <name type="scientific">Leptospira kobayashii</name>
    <dbReference type="NCBI Taxonomy" id="1917830"/>
    <lineage>
        <taxon>Bacteria</taxon>
        <taxon>Pseudomonadati</taxon>
        <taxon>Spirochaetota</taxon>
        <taxon>Spirochaetia</taxon>
        <taxon>Leptospirales</taxon>
        <taxon>Leptospiraceae</taxon>
        <taxon>Leptospira</taxon>
    </lineage>
</organism>
<keyword evidence="1" id="KW-0812">Transmembrane</keyword>
<evidence type="ECO:0000313" key="3">
    <source>
        <dbReference type="Proteomes" id="UP000245263"/>
    </source>
</evidence>
<keyword evidence="1" id="KW-0472">Membrane</keyword>
<name>A0ABN6KG62_9LEPT</name>
<gene>
    <name evidence="2" type="ORF">LPTSP3_g30980</name>
</gene>
<feature type="transmembrane region" description="Helical" evidence="1">
    <location>
        <begin position="103"/>
        <end position="122"/>
    </location>
</feature>
<keyword evidence="1" id="KW-1133">Transmembrane helix</keyword>
<protein>
    <submittedName>
        <fullName evidence="2">Uncharacterized protein</fullName>
    </submittedName>
</protein>
<reference evidence="2 3" key="1">
    <citation type="submission" date="2021-08" db="EMBL/GenBank/DDBJ databases">
        <title>Complete genome sequence of Leptospira kobayashii strain E30.</title>
        <authorList>
            <person name="Nakao R."/>
            <person name="Nakamura S."/>
            <person name="Masuzawa T."/>
            <person name="Koizumi N."/>
        </authorList>
    </citation>
    <scope>NUCLEOTIDE SEQUENCE [LARGE SCALE GENOMIC DNA]</scope>
    <source>
        <strain evidence="2 3">E30</strain>
    </source>
</reference>
<keyword evidence="3" id="KW-1185">Reference proteome</keyword>
<evidence type="ECO:0000256" key="1">
    <source>
        <dbReference type="SAM" id="Phobius"/>
    </source>
</evidence>
<dbReference type="Proteomes" id="UP000245263">
    <property type="component" value="Chromosome 1"/>
</dbReference>
<sequence length="176" mass="20176">MKHESTEEDKLTITESEIDFENWITKDFISPQLKSKLTESQILIVPTEGFREYKGPVFPVKTEEIFHYIKSNINNELIVDICTEDSQYRELALHSNLIVLGEFLVKTVALTIFLAVLSNYIYDNYVKKGSADSIVRLAITVERGKKKSVRVEYEGQASGFNQVSDKIKEIIHEGKK</sequence>